<name>A0ABS5G8F9_9BRAD</name>
<gene>
    <name evidence="3" type="ORF">JQ619_17760</name>
</gene>
<dbReference type="Pfam" id="PF11008">
    <property type="entry name" value="DUF2846"/>
    <property type="match status" value="1"/>
</dbReference>
<accession>A0ABS5G8F9</accession>
<feature type="domain" description="DUF2846" evidence="2">
    <location>
        <begin position="40"/>
        <end position="126"/>
    </location>
</feature>
<dbReference type="PROSITE" id="PS51257">
    <property type="entry name" value="PROKAR_LIPOPROTEIN"/>
    <property type="match status" value="1"/>
</dbReference>
<reference evidence="4" key="1">
    <citation type="journal article" date="2021" name="ISME J.">
        <title>Evolutionary origin and ecological implication of a unique nif island in free-living Bradyrhizobium lineages.</title>
        <authorList>
            <person name="Tao J."/>
        </authorList>
    </citation>
    <scope>NUCLEOTIDE SEQUENCE [LARGE SCALE GENOMIC DNA]</scope>
    <source>
        <strain evidence="4">SZCCT0094</strain>
    </source>
</reference>
<evidence type="ECO:0000256" key="1">
    <source>
        <dbReference type="SAM" id="SignalP"/>
    </source>
</evidence>
<keyword evidence="1" id="KW-0732">Signal</keyword>
<feature type="signal peptide" evidence="1">
    <location>
        <begin position="1"/>
        <end position="22"/>
    </location>
</feature>
<evidence type="ECO:0000313" key="3">
    <source>
        <dbReference type="EMBL" id="MBR1137617.1"/>
    </source>
</evidence>
<sequence>MMFRLWAGLCLTAVLLSGCATDKVVTDVAATMQRVGQPAAGKSRVVVLAAQKRGLLFQGTVCDVTLDGAPLGELKIGTYMHIDVPAGRHQLGATQTLFAGQTQTDLTTQAGRAYYFRVQPSQRSKAISAGAMVGGVAGALVTSAASSGSDNPGPVDFVPLDEAAARAMIEEFQLVDAEGRGG</sequence>
<evidence type="ECO:0000313" key="4">
    <source>
        <dbReference type="Proteomes" id="UP001314635"/>
    </source>
</evidence>
<keyword evidence="4" id="KW-1185">Reference proteome</keyword>
<organism evidence="3 4">
    <name type="scientific">Bradyrhizobium denitrificans</name>
    <dbReference type="NCBI Taxonomy" id="2734912"/>
    <lineage>
        <taxon>Bacteria</taxon>
        <taxon>Pseudomonadati</taxon>
        <taxon>Pseudomonadota</taxon>
        <taxon>Alphaproteobacteria</taxon>
        <taxon>Hyphomicrobiales</taxon>
        <taxon>Nitrobacteraceae</taxon>
        <taxon>Bradyrhizobium</taxon>
    </lineage>
</organism>
<proteinExistence type="predicted"/>
<protein>
    <submittedName>
        <fullName evidence="3">DUF2846 domain-containing protein</fullName>
    </submittedName>
</protein>
<dbReference type="Proteomes" id="UP001314635">
    <property type="component" value="Unassembled WGS sequence"/>
</dbReference>
<dbReference type="EMBL" id="JAFCLK010000015">
    <property type="protein sequence ID" value="MBR1137617.1"/>
    <property type="molecule type" value="Genomic_DNA"/>
</dbReference>
<evidence type="ECO:0000259" key="2">
    <source>
        <dbReference type="Pfam" id="PF11008"/>
    </source>
</evidence>
<comment type="caution">
    <text evidence="3">The sequence shown here is derived from an EMBL/GenBank/DDBJ whole genome shotgun (WGS) entry which is preliminary data.</text>
</comment>
<feature type="chain" id="PRO_5045089084" evidence="1">
    <location>
        <begin position="23"/>
        <end position="182"/>
    </location>
</feature>
<dbReference type="InterPro" id="IPR022548">
    <property type="entry name" value="DUF2846"/>
</dbReference>